<reference evidence="2 3" key="1">
    <citation type="journal article" date="2016" name="Sci. Rep.">
        <title>The Dendrobium catenatum Lindl. genome sequence provides insights into polysaccharide synthase, floral development and adaptive evolution.</title>
        <authorList>
            <person name="Zhang G.Q."/>
            <person name="Xu Q."/>
            <person name="Bian C."/>
            <person name="Tsai W.C."/>
            <person name="Yeh C.M."/>
            <person name="Liu K.W."/>
            <person name="Yoshida K."/>
            <person name="Zhang L.S."/>
            <person name="Chang S.B."/>
            <person name="Chen F."/>
            <person name="Shi Y."/>
            <person name="Su Y.Y."/>
            <person name="Zhang Y.Q."/>
            <person name="Chen L.J."/>
            <person name="Yin Y."/>
            <person name="Lin M."/>
            <person name="Huang H."/>
            <person name="Deng H."/>
            <person name="Wang Z.W."/>
            <person name="Zhu S.L."/>
            <person name="Zhao X."/>
            <person name="Deng C."/>
            <person name="Niu S.C."/>
            <person name="Huang J."/>
            <person name="Wang M."/>
            <person name="Liu G.H."/>
            <person name="Yang H.J."/>
            <person name="Xiao X.J."/>
            <person name="Hsiao Y.Y."/>
            <person name="Wu W.L."/>
            <person name="Chen Y.Y."/>
            <person name="Mitsuda N."/>
            <person name="Ohme-Takagi M."/>
            <person name="Luo Y.B."/>
            <person name="Van de Peer Y."/>
            <person name="Liu Z.J."/>
        </authorList>
    </citation>
    <scope>NUCLEOTIDE SEQUENCE [LARGE SCALE GENOMIC DNA]</scope>
    <source>
        <tissue evidence="2">The whole plant</tissue>
    </source>
</reference>
<reference evidence="2 3" key="2">
    <citation type="journal article" date="2017" name="Nature">
        <title>The Apostasia genome and the evolution of orchids.</title>
        <authorList>
            <person name="Zhang G.Q."/>
            <person name="Liu K.W."/>
            <person name="Li Z."/>
            <person name="Lohaus R."/>
            <person name="Hsiao Y.Y."/>
            <person name="Niu S.C."/>
            <person name="Wang J.Y."/>
            <person name="Lin Y.C."/>
            <person name="Xu Q."/>
            <person name="Chen L.J."/>
            <person name="Yoshida K."/>
            <person name="Fujiwara S."/>
            <person name="Wang Z.W."/>
            <person name="Zhang Y.Q."/>
            <person name="Mitsuda N."/>
            <person name="Wang M."/>
            <person name="Liu G.H."/>
            <person name="Pecoraro L."/>
            <person name="Huang H.X."/>
            <person name="Xiao X.J."/>
            <person name="Lin M."/>
            <person name="Wu X.Y."/>
            <person name="Wu W.L."/>
            <person name="Chen Y.Y."/>
            <person name="Chang S.B."/>
            <person name="Sakamoto S."/>
            <person name="Ohme-Takagi M."/>
            <person name="Yagi M."/>
            <person name="Zeng S.J."/>
            <person name="Shen C.Y."/>
            <person name="Yeh C.M."/>
            <person name="Luo Y.B."/>
            <person name="Tsai W.C."/>
            <person name="Van de Peer Y."/>
            <person name="Liu Z.J."/>
        </authorList>
    </citation>
    <scope>NUCLEOTIDE SEQUENCE [LARGE SCALE GENOMIC DNA]</scope>
    <source>
        <tissue evidence="2">The whole plant</tissue>
    </source>
</reference>
<proteinExistence type="predicted"/>
<evidence type="ECO:0000313" key="3">
    <source>
        <dbReference type="Proteomes" id="UP000233837"/>
    </source>
</evidence>
<sequence>MDQLPVMMVGGNMDRMERHVSDLERSSEDSSREEGSDQGRGQGSMEVQQQVDLTDPDPTLGNAAGSWKVVAVVVLVDLVELKFLIYVGMYKEVGGAIRSWACHDIFWTDAYIMLILLSNLALVDLRLSKYAFMANNGIEDAVSSKTEFFTKPIRPLISSFHPVKALDDVTVDNLEFKYSLLLEGIEEAVIEAFPVKSLDAETMDYSEFKHSCLLERIEEYVSEGITESALTSVKPVKAPNDMEVSNGSSTLEISEIVTPSSEVNLNFKKPVLVKGKSTSIKLDHSSCSKQKLFKELQALGPVEDFSRRRMTYLSTKKFVRGYSHH</sequence>
<keyword evidence="3" id="KW-1185">Reference proteome</keyword>
<accession>A0A2I0WTE4</accession>
<name>A0A2I0WTE4_9ASPA</name>
<gene>
    <name evidence="2" type="ORF">MA16_Dca000274</name>
</gene>
<feature type="compositionally biased region" description="Basic and acidic residues" evidence="1">
    <location>
        <begin position="18"/>
        <end position="37"/>
    </location>
</feature>
<protein>
    <submittedName>
        <fullName evidence="2">Uncharacterized protein</fullName>
    </submittedName>
</protein>
<evidence type="ECO:0000256" key="1">
    <source>
        <dbReference type="SAM" id="MobiDB-lite"/>
    </source>
</evidence>
<dbReference type="EMBL" id="KZ502442">
    <property type="protein sequence ID" value="PKU78930.1"/>
    <property type="molecule type" value="Genomic_DNA"/>
</dbReference>
<dbReference type="AlphaFoldDB" id="A0A2I0WTE4"/>
<feature type="region of interest" description="Disordered" evidence="1">
    <location>
        <begin position="18"/>
        <end position="47"/>
    </location>
</feature>
<organism evidence="2 3">
    <name type="scientific">Dendrobium catenatum</name>
    <dbReference type="NCBI Taxonomy" id="906689"/>
    <lineage>
        <taxon>Eukaryota</taxon>
        <taxon>Viridiplantae</taxon>
        <taxon>Streptophyta</taxon>
        <taxon>Embryophyta</taxon>
        <taxon>Tracheophyta</taxon>
        <taxon>Spermatophyta</taxon>
        <taxon>Magnoliopsida</taxon>
        <taxon>Liliopsida</taxon>
        <taxon>Asparagales</taxon>
        <taxon>Orchidaceae</taxon>
        <taxon>Epidendroideae</taxon>
        <taxon>Malaxideae</taxon>
        <taxon>Dendrobiinae</taxon>
        <taxon>Dendrobium</taxon>
    </lineage>
</organism>
<dbReference type="Proteomes" id="UP000233837">
    <property type="component" value="Unassembled WGS sequence"/>
</dbReference>
<evidence type="ECO:0000313" key="2">
    <source>
        <dbReference type="EMBL" id="PKU78930.1"/>
    </source>
</evidence>